<name>A0ABV0KWW4_9CYAN</name>
<keyword evidence="2" id="KW-1185">Reference proteome</keyword>
<accession>A0ABV0KWW4</accession>
<evidence type="ECO:0000313" key="2">
    <source>
        <dbReference type="Proteomes" id="UP001476950"/>
    </source>
</evidence>
<comment type="caution">
    <text evidence="1">The sequence shown here is derived from an EMBL/GenBank/DDBJ whole genome shotgun (WGS) entry which is preliminary data.</text>
</comment>
<dbReference type="RefSeq" id="WP_242033555.1">
    <property type="nucleotide sequence ID" value="NZ_JAMPLM010000094.1"/>
</dbReference>
<evidence type="ECO:0000313" key="1">
    <source>
        <dbReference type="EMBL" id="MEP1062805.1"/>
    </source>
</evidence>
<protein>
    <submittedName>
        <fullName evidence="1">Uncharacterized protein</fullName>
    </submittedName>
</protein>
<dbReference type="Proteomes" id="UP001476950">
    <property type="component" value="Unassembled WGS sequence"/>
</dbReference>
<organism evidence="1 2">
    <name type="scientific">Stenomitos frigidus AS-A4</name>
    <dbReference type="NCBI Taxonomy" id="2933935"/>
    <lineage>
        <taxon>Bacteria</taxon>
        <taxon>Bacillati</taxon>
        <taxon>Cyanobacteriota</taxon>
        <taxon>Cyanophyceae</taxon>
        <taxon>Leptolyngbyales</taxon>
        <taxon>Leptolyngbyaceae</taxon>
        <taxon>Stenomitos</taxon>
    </lineage>
</organism>
<reference evidence="1 2" key="1">
    <citation type="submission" date="2022-04" db="EMBL/GenBank/DDBJ databases">
        <title>Positive selection, recombination, and allopatry shape intraspecific diversity of widespread and dominant cyanobacteria.</title>
        <authorList>
            <person name="Wei J."/>
            <person name="Shu W."/>
            <person name="Hu C."/>
        </authorList>
    </citation>
    <scope>NUCLEOTIDE SEQUENCE [LARGE SCALE GENOMIC DNA]</scope>
    <source>
        <strain evidence="1 2">AS-A4</strain>
    </source>
</reference>
<proteinExistence type="predicted"/>
<dbReference type="EMBL" id="JAMPLM010000094">
    <property type="protein sequence ID" value="MEP1062805.1"/>
    <property type="molecule type" value="Genomic_DNA"/>
</dbReference>
<sequence length="51" mass="5750">MEPSGRKAFICPEPMQFFLTDPIRHIGAVAAITLPLQRHRGTTTTAKQERE</sequence>
<gene>
    <name evidence="1" type="ORF">NDI38_30990</name>
</gene>